<evidence type="ECO:0000256" key="4">
    <source>
        <dbReference type="SAM" id="SignalP"/>
    </source>
</evidence>
<proteinExistence type="inferred from homology"/>
<sequence>MLNIAKPLFSALLLITSSQLVAAEFRAGVVDTERILRESVPAARAESKLEKEFSTRDQEIKKLLKQAKEIQAYLEKVAGTPPDAAHRSKERELANLNSNLQRMQREYNEDLNLRKSEELAIVLEQASKALQIIAEAEKFDLVLDVQSRVFHTPKIDITDKVLKFLAAEEDKAAKK</sequence>
<gene>
    <name evidence="5" type="ORF">OYT1_ch0353</name>
</gene>
<dbReference type="GO" id="GO:0051082">
    <property type="term" value="F:unfolded protein binding"/>
    <property type="evidence" value="ECO:0007669"/>
    <property type="project" value="InterPro"/>
</dbReference>
<feature type="coiled-coil region" evidence="3">
    <location>
        <begin position="86"/>
        <end position="113"/>
    </location>
</feature>
<dbReference type="InterPro" id="IPR024930">
    <property type="entry name" value="Skp_dom_sf"/>
</dbReference>
<evidence type="ECO:0000256" key="2">
    <source>
        <dbReference type="PIRNR" id="PIRNR002094"/>
    </source>
</evidence>
<evidence type="ECO:0000256" key="1">
    <source>
        <dbReference type="ARBA" id="ARBA00022729"/>
    </source>
</evidence>
<dbReference type="GO" id="GO:0005829">
    <property type="term" value="C:cytosol"/>
    <property type="evidence" value="ECO:0007669"/>
    <property type="project" value="TreeGrafter"/>
</dbReference>
<dbReference type="OrthoDB" id="5294628at2"/>
<feature type="signal peptide" evidence="4">
    <location>
        <begin position="1"/>
        <end position="22"/>
    </location>
</feature>
<dbReference type="InterPro" id="IPR005632">
    <property type="entry name" value="Chaperone_Skp"/>
</dbReference>
<dbReference type="SMART" id="SM00935">
    <property type="entry name" value="OmpH"/>
    <property type="match status" value="1"/>
</dbReference>
<name>A0A2Z6G8X0_9PROT</name>
<dbReference type="PANTHER" id="PTHR35089">
    <property type="entry name" value="CHAPERONE PROTEIN SKP"/>
    <property type="match status" value="1"/>
</dbReference>
<keyword evidence="1 4" id="KW-0732">Signal</keyword>
<dbReference type="KEGG" id="fam:OYT1_ch0353"/>
<dbReference type="Pfam" id="PF03938">
    <property type="entry name" value="OmpH"/>
    <property type="match status" value="1"/>
</dbReference>
<keyword evidence="6" id="KW-1185">Reference proteome</keyword>
<evidence type="ECO:0000313" key="5">
    <source>
        <dbReference type="EMBL" id="BBE49926.1"/>
    </source>
</evidence>
<dbReference type="Gene3D" id="3.30.910.20">
    <property type="entry name" value="Skp domain"/>
    <property type="match status" value="1"/>
</dbReference>
<dbReference type="PIRSF" id="PIRSF002094">
    <property type="entry name" value="OMP26_Skp"/>
    <property type="match status" value="1"/>
</dbReference>
<dbReference type="STRING" id="1188319.OYT1_00399"/>
<feature type="chain" id="PRO_5017297789" evidence="4">
    <location>
        <begin position="23"/>
        <end position="175"/>
    </location>
</feature>
<dbReference type="GO" id="GO:0050821">
    <property type="term" value="P:protein stabilization"/>
    <property type="evidence" value="ECO:0007669"/>
    <property type="project" value="TreeGrafter"/>
</dbReference>
<dbReference type="SUPFAM" id="SSF111384">
    <property type="entry name" value="OmpH-like"/>
    <property type="match status" value="1"/>
</dbReference>
<evidence type="ECO:0000313" key="6">
    <source>
        <dbReference type="Proteomes" id="UP000033070"/>
    </source>
</evidence>
<dbReference type="PANTHER" id="PTHR35089:SF1">
    <property type="entry name" value="CHAPERONE PROTEIN SKP"/>
    <property type="match status" value="1"/>
</dbReference>
<accession>A0A2Z6G8X0</accession>
<dbReference type="AlphaFoldDB" id="A0A2Z6G8X0"/>
<protein>
    <submittedName>
        <fullName evidence="5">Outer membrane chaperone Skp</fullName>
    </submittedName>
</protein>
<evidence type="ECO:0000256" key="3">
    <source>
        <dbReference type="SAM" id="Coils"/>
    </source>
</evidence>
<reference evidence="5 6" key="1">
    <citation type="submission" date="2018-06" db="EMBL/GenBank/DDBJ databases">
        <title>OYT1 Genome Sequencing.</title>
        <authorList>
            <person name="Kato S."/>
            <person name="Itoh T."/>
            <person name="Ohkuma M."/>
        </authorList>
    </citation>
    <scope>NUCLEOTIDE SEQUENCE [LARGE SCALE GENOMIC DNA]</scope>
    <source>
        <strain evidence="5 6">OYT1</strain>
    </source>
</reference>
<dbReference type="RefSeq" id="WP_062625631.1">
    <property type="nucleotide sequence ID" value="NZ_AP018738.1"/>
</dbReference>
<dbReference type="EMBL" id="AP018738">
    <property type="protein sequence ID" value="BBE49926.1"/>
    <property type="molecule type" value="Genomic_DNA"/>
</dbReference>
<dbReference type="Proteomes" id="UP000033070">
    <property type="component" value="Chromosome"/>
</dbReference>
<organism evidence="5 6">
    <name type="scientific">Ferriphaselus amnicola</name>
    <dbReference type="NCBI Taxonomy" id="1188319"/>
    <lineage>
        <taxon>Bacteria</taxon>
        <taxon>Pseudomonadati</taxon>
        <taxon>Pseudomonadota</taxon>
        <taxon>Betaproteobacteria</taxon>
        <taxon>Nitrosomonadales</taxon>
        <taxon>Gallionellaceae</taxon>
        <taxon>Ferriphaselus</taxon>
    </lineage>
</organism>
<comment type="similarity">
    <text evidence="2">Belongs to the skp family.</text>
</comment>
<keyword evidence="3" id="KW-0175">Coiled coil</keyword>